<proteinExistence type="predicted"/>
<dbReference type="GeneID" id="37061527"/>
<evidence type="ECO:0000313" key="2">
    <source>
        <dbReference type="EMBL" id="PWY86310.1"/>
    </source>
</evidence>
<accession>A0A317WPZ8</accession>
<dbReference type="AlphaFoldDB" id="A0A317WPZ8"/>
<evidence type="ECO:0000313" key="3">
    <source>
        <dbReference type="Proteomes" id="UP000247233"/>
    </source>
</evidence>
<dbReference type="Proteomes" id="UP000247233">
    <property type="component" value="Unassembled WGS sequence"/>
</dbReference>
<feature type="region of interest" description="Disordered" evidence="1">
    <location>
        <begin position="89"/>
        <end position="124"/>
    </location>
</feature>
<sequence length="228" mass="24516">MLPPSESILHRLQKLATAARQSPQSQKNSTPPPPYSPTTPESLPRQEPASKAESKDTIQWETCRPVNIYMDASIAVFGNGNSVLISSMKGPAARSPNPTAPPPLTPASVPSSSTAVLESSQRQHQTKLTEMATSIISVLHRTGILNLTDNDDRSSSLTLNINTGIKVVGSGNVICIGAVDSVMRRKMNISNNNGGQEPVGMENRKRRAQSEPLEVPPTKRGRQSVYGK</sequence>
<feature type="compositionally biased region" description="Basic and acidic residues" evidence="1">
    <location>
        <begin position="48"/>
        <end position="57"/>
    </location>
</feature>
<feature type="region of interest" description="Disordered" evidence="1">
    <location>
        <begin position="15"/>
        <end position="57"/>
    </location>
</feature>
<keyword evidence="3" id="KW-1185">Reference proteome</keyword>
<name>A0A317WPZ8_9EURO</name>
<dbReference type="RefSeq" id="XP_025400862.1">
    <property type="nucleotide sequence ID" value="XM_025539290.1"/>
</dbReference>
<feature type="compositionally biased region" description="Low complexity" evidence="1">
    <location>
        <begin position="106"/>
        <end position="115"/>
    </location>
</feature>
<feature type="compositionally biased region" description="Polar residues" evidence="1">
    <location>
        <begin position="19"/>
        <end position="28"/>
    </location>
</feature>
<gene>
    <name evidence="2" type="ORF">BO70DRAFT_288768</name>
</gene>
<protein>
    <submittedName>
        <fullName evidence="2">Uncharacterized protein</fullName>
    </submittedName>
</protein>
<reference evidence="2 3" key="1">
    <citation type="submission" date="2016-12" db="EMBL/GenBank/DDBJ databases">
        <title>The genomes of Aspergillus section Nigri reveals drivers in fungal speciation.</title>
        <authorList>
            <consortium name="DOE Joint Genome Institute"/>
            <person name="Vesth T.C."/>
            <person name="Nybo J."/>
            <person name="Theobald S."/>
            <person name="Brandl J."/>
            <person name="Frisvad J.C."/>
            <person name="Nielsen K.F."/>
            <person name="Lyhne E.K."/>
            <person name="Kogle M.E."/>
            <person name="Kuo A."/>
            <person name="Riley R."/>
            <person name="Clum A."/>
            <person name="Nolan M."/>
            <person name="Lipzen A."/>
            <person name="Salamov A."/>
            <person name="Henrissat B."/>
            <person name="Wiebenga A."/>
            <person name="De Vries R.P."/>
            <person name="Grigoriev I.V."/>
            <person name="Mortensen U.H."/>
            <person name="Andersen M.R."/>
            <person name="Baker S.E."/>
        </authorList>
    </citation>
    <scope>NUCLEOTIDE SEQUENCE [LARGE SCALE GENOMIC DNA]</scope>
    <source>
        <strain evidence="2 3">CBS 117.55</strain>
    </source>
</reference>
<feature type="region of interest" description="Disordered" evidence="1">
    <location>
        <begin position="188"/>
        <end position="228"/>
    </location>
</feature>
<comment type="caution">
    <text evidence="2">The sequence shown here is derived from an EMBL/GenBank/DDBJ whole genome shotgun (WGS) entry which is preliminary data.</text>
</comment>
<dbReference type="EMBL" id="MSFL01000008">
    <property type="protein sequence ID" value="PWY86310.1"/>
    <property type="molecule type" value="Genomic_DNA"/>
</dbReference>
<evidence type="ECO:0000256" key="1">
    <source>
        <dbReference type="SAM" id="MobiDB-lite"/>
    </source>
</evidence>
<dbReference type="VEuPathDB" id="FungiDB:BO70DRAFT_288768"/>
<organism evidence="2 3">
    <name type="scientific">Aspergillus heteromorphus CBS 117.55</name>
    <dbReference type="NCBI Taxonomy" id="1448321"/>
    <lineage>
        <taxon>Eukaryota</taxon>
        <taxon>Fungi</taxon>
        <taxon>Dikarya</taxon>
        <taxon>Ascomycota</taxon>
        <taxon>Pezizomycotina</taxon>
        <taxon>Eurotiomycetes</taxon>
        <taxon>Eurotiomycetidae</taxon>
        <taxon>Eurotiales</taxon>
        <taxon>Aspergillaceae</taxon>
        <taxon>Aspergillus</taxon>
        <taxon>Aspergillus subgen. Circumdati</taxon>
    </lineage>
</organism>
<dbReference type="OrthoDB" id="5409271at2759"/>